<dbReference type="EMBL" id="BMIA01000001">
    <property type="protein sequence ID" value="GGH25243.1"/>
    <property type="molecule type" value="Genomic_DNA"/>
</dbReference>
<proteinExistence type="predicted"/>
<comment type="caution">
    <text evidence="1">The sequence shown here is derived from an EMBL/GenBank/DDBJ whole genome shotgun (WGS) entry which is preliminary data.</text>
</comment>
<sequence length="293" mass="32806">MELSEEIFHEIHRYLSGEGTPEERTEFEKRMHSDEALAGEVATQRRIRNGLKANEYRNLFKDIHTQLQNEGVLPAGARQVDPQPGQTIPLNPETRLAIRWPYIAAAASILVAIGLAWYFSSVPNDAPIISEVTTAEKPTGPDTTTEIQPTIKPGIVKTVPTEQKKSKTAPATVNKTEFFADYFNEKVELESPFSKEKLGLSPSALKQWRSDTAHVHQGIRLLAARDSETALQEFRQVETSRFTQVKGVAGWYIALAYLQQNDLKKCVEELKKVVADPENPNSKQAAELLTKIQ</sequence>
<protein>
    <recommendedName>
        <fullName evidence="3">Tetratricopeptide repeat protein</fullName>
    </recommendedName>
</protein>
<keyword evidence="2" id="KW-1185">Reference proteome</keyword>
<reference evidence="2" key="1">
    <citation type="journal article" date="2019" name="Int. J. Syst. Evol. Microbiol.">
        <title>The Global Catalogue of Microorganisms (GCM) 10K type strain sequencing project: providing services to taxonomists for standard genome sequencing and annotation.</title>
        <authorList>
            <consortium name="The Broad Institute Genomics Platform"/>
            <consortium name="The Broad Institute Genome Sequencing Center for Infectious Disease"/>
            <person name="Wu L."/>
            <person name="Ma J."/>
        </authorList>
    </citation>
    <scope>NUCLEOTIDE SEQUENCE [LARGE SCALE GENOMIC DNA]</scope>
    <source>
        <strain evidence="2">CGMCC 1.15288</strain>
    </source>
</reference>
<dbReference type="RefSeq" id="WP_188929127.1">
    <property type="nucleotide sequence ID" value="NZ_BMIA01000001.1"/>
</dbReference>
<evidence type="ECO:0008006" key="3">
    <source>
        <dbReference type="Google" id="ProtNLM"/>
    </source>
</evidence>
<accession>A0ABQ1YIB5</accession>
<evidence type="ECO:0000313" key="2">
    <source>
        <dbReference type="Proteomes" id="UP000600214"/>
    </source>
</evidence>
<gene>
    <name evidence="1" type="ORF">GCM10007423_09300</name>
</gene>
<dbReference type="Proteomes" id="UP000600214">
    <property type="component" value="Unassembled WGS sequence"/>
</dbReference>
<name>A0ABQ1YIB5_9BACT</name>
<evidence type="ECO:0000313" key="1">
    <source>
        <dbReference type="EMBL" id="GGH25243.1"/>
    </source>
</evidence>
<organism evidence="1 2">
    <name type="scientific">Dyadobacter endophyticus</name>
    <dbReference type="NCBI Taxonomy" id="1749036"/>
    <lineage>
        <taxon>Bacteria</taxon>
        <taxon>Pseudomonadati</taxon>
        <taxon>Bacteroidota</taxon>
        <taxon>Cytophagia</taxon>
        <taxon>Cytophagales</taxon>
        <taxon>Spirosomataceae</taxon>
        <taxon>Dyadobacter</taxon>
    </lineage>
</organism>